<evidence type="ECO:0008006" key="4">
    <source>
        <dbReference type="Google" id="ProtNLM"/>
    </source>
</evidence>
<organism evidence="2 3">
    <name type="scientific">Pedobacter caeni</name>
    <dbReference type="NCBI Taxonomy" id="288992"/>
    <lineage>
        <taxon>Bacteria</taxon>
        <taxon>Pseudomonadati</taxon>
        <taxon>Bacteroidota</taxon>
        <taxon>Sphingobacteriia</taxon>
        <taxon>Sphingobacteriales</taxon>
        <taxon>Sphingobacteriaceae</taxon>
        <taxon>Pedobacter</taxon>
    </lineage>
</organism>
<name>A0A1M5PY44_9SPHI</name>
<proteinExistence type="predicted"/>
<feature type="transmembrane region" description="Helical" evidence="1">
    <location>
        <begin position="100"/>
        <end position="129"/>
    </location>
</feature>
<feature type="transmembrane region" description="Helical" evidence="1">
    <location>
        <begin position="21"/>
        <end position="43"/>
    </location>
</feature>
<accession>A0A1M5PY44</accession>
<keyword evidence="1" id="KW-0812">Transmembrane</keyword>
<dbReference type="OrthoDB" id="1523880at2"/>
<keyword evidence="1" id="KW-0472">Membrane</keyword>
<evidence type="ECO:0000256" key="1">
    <source>
        <dbReference type="SAM" id="Phobius"/>
    </source>
</evidence>
<evidence type="ECO:0000313" key="2">
    <source>
        <dbReference type="EMBL" id="SHH06775.1"/>
    </source>
</evidence>
<dbReference type="EMBL" id="FQUQ01000011">
    <property type="protein sequence ID" value="SHH06775.1"/>
    <property type="molecule type" value="Genomic_DNA"/>
</dbReference>
<feature type="transmembrane region" description="Helical" evidence="1">
    <location>
        <begin position="179"/>
        <end position="201"/>
    </location>
</feature>
<feature type="transmembrane region" description="Helical" evidence="1">
    <location>
        <begin position="234"/>
        <end position="254"/>
    </location>
</feature>
<dbReference type="RefSeq" id="WP_073239155.1">
    <property type="nucleotide sequence ID" value="NZ_FQUQ01000011.1"/>
</dbReference>
<sequence length="259" mass="29675">MNNTFSFRRFSLLFSKHTTEYYKTYLLSVIVLVCLLTLGLGLICYQTGGAIVEKAQFATFLLTFLGAGSIFTSMIFADFGDKRKSISILTLPVSHFEKYLVAWLYSFVIFQVVFLISFYSVDLIVLLIGKSWRDHEIKVLNVFSPRGEYLFVFLFYMVFHSLAFLGAIFFEKIHFIKTAFVVFLLTGVIVLINQPMVSALFDVKLEKVVPFVSLGIRESDRYYIVDPLPSIKPVMFGLSLTIVVLLWVGAYFKLKEKEV</sequence>
<evidence type="ECO:0000313" key="3">
    <source>
        <dbReference type="Proteomes" id="UP000184287"/>
    </source>
</evidence>
<feature type="transmembrane region" description="Helical" evidence="1">
    <location>
        <begin position="55"/>
        <end position="79"/>
    </location>
</feature>
<dbReference type="AlphaFoldDB" id="A0A1M5PY44"/>
<reference evidence="3" key="1">
    <citation type="submission" date="2016-11" db="EMBL/GenBank/DDBJ databases">
        <authorList>
            <person name="Varghese N."/>
            <person name="Submissions S."/>
        </authorList>
    </citation>
    <scope>NUCLEOTIDE SEQUENCE [LARGE SCALE GENOMIC DNA]</scope>
    <source>
        <strain evidence="3">DSM 16990</strain>
    </source>
</reference>
<feature type="transmembrane region" description="Helical" evidence="1">
    <location>
        <begin position="149"/>
        <end position="170"/>
    </location>
</feature>
<dbReference type="Proteomes" id="UP000184287">
    <property type="component" value="Unassembled WGS sequence"/>
</dbReference>
<dbReference type="STRING" id="288992.SAMN04488522_11131"/>
<keyword evidence="1" id="KW-1133">Transmembrane helix</keyword>
<gene>
    <name evidence="2" type="ORF">SAMN04488522_11131</name>
</gene>
<keyword evidence="3" id="KW-1185">Reference proteome</keyword>
<protein>
    <recommendedName>
        <fullName evidence="4">ABC-2 family transporter protein</fullName>
    </recommendedName>
</protein>